<dbReference type="Pfam" id="PF00384">
    <property type="entry name" value="Molybdopterin"/>
    <property type="match status" value="1"/>
</dbReference>
<dbReference type="Gene3D" id="3.40.228.10">
    <property type="entry name" value="Dimethylsulfoxide Reductase, domain 2"/>
    <property type="match status" value="1"/>
</dbReference>
<sequence length="698" mass="74362">MPKLTIDGIPVEAPEGATVLQAAELAGIEIPRFCYHERLSIAGNCRMCLVEVKPGPPKPAASCALPVCEGMEVFTNSEMARAARKGTIEFMLVNHPLDCPICDQGGECDLQDETVLYGEAASRFREDKHAFADKDLGPLINTRFTRCIHCTRCVRFCDEIAGVPALGMIGRGSSCEIMPWEEGVLQTELAGNLVDVCPVGSLTNRPFAFRARSWELTKTDSIDIMDAMGSSVRIDSRSNEVLRILPRLNDAVNEEWIGDRSRHFIDGLLERRLDTPWARVTRGAALRSVSWEKALEILRERVEALGDAPKVGVIAGDQTDLETLTAAKDLCAALGSPNMDCRQDGARLDASVRAGYLFNATIEGLDQADAILLIGSDPRKEAPVLNARIFRRVRNGQAAVARIGVPTDLTYPVTELGNTPGEALAALRAGTHPFAEVLRSAKHPVIIVGQGALRREDGAAVLNAARDLADALGVVREGWNGFSVLHTAAGRVGGLDLGFVPGKDGLDAGAMVQALGSGSLDVLILLGADEFDTSALANRSTRDALVVYIGSHGDAGAAVADIVLPGSAWTEKTATWVSMEGRVQRTLRAVSAPGAAVEDWVAVARVARALGHALPFSSVEDVRARMAAINPLLGTLWTLTPAPWGAPFGTEGAVSAEPFTPAVPNYYMTCPISRASRTMAACVEALSGTEDERTGTDG</sequence>
<dbReference type="GO" id="GO:0048038">
    <property type="term" value="F:quinone binding"/>
    <property type="evidence" value="ECO:0007669"/>
    <property type="project" value="UniProtKB-UniRule"/>
</dbReference>
<dbReference type="Pfam" id="PF10588">
    <property type="entry name" value="NADH-G_4Fe-4S_3"/>
    <property type="match status" value="1"/>
</dbReference>
<comment type="cofactor">
    <cofactor evidence="10">
        <name>[2Fe-2S] cluster</name>
        <dbReference type="ChEBI" id="CHEBI:190135"/>
    </cofactor>
    <text evidence="10">Binds 1 [2Fe-2S] cluster per subunit.</text>
</comment>
<name>A0A8J7CPK1_9PROT</name>
<dbReference type="GO" id="GO:0008137">
    <property type="term" value="F:NADH dehydrogenase (ubiquinone) activity"/>
    <property type="evidence" value="ECO:0007669"/>
    <property type="project" value="UniProtKB-UniRule"/>
</dbReference>
<dbReference type="InterPro" id="IPR015405">
    <property type="entry name" value="NDUFS1-like_C"/>
</dbReference>
<dbReference type="Gene3D" id="3.10.20.740">
    <property type="match status" value="1"/>
</dbReference>
<dbReference type="FunFam" id="3.30.200.210:FF:000002">
    <property type="entry name" value="NADH-ubiquinone oxidoreductase 75 kDa subunit"/>
    <property type="match status" value="1"/>
</dbReference>
<dbReference type="PROSITE" id="PS00643">
    <property type="entry name" value="COMPLEX1_75K_3"/>
    <property type="match status" value="1"/>
</dbReference>
<comment type="catalytic activity">
    <reaction evidence="9 10">
        <text>a quinone + NADH + 5 H(+)(in) = a quinol + NAD(+) + 4 H(+)(out)</text>
        <dbReference type="Rhea" id="RHEA:57888"/>
        <dbReference type="ChEBI" id="CHEBI:15378"/>
        <dbReference type="ChEBI" id="CHEBI:24646"/>
        <dbReference type="ChEBI" id="CHEBI:57540"/>
        <dbReference type="ChEBI" id="CHEBI:57945"/>
        <dbReference type="ChEBI" id="CHEBI:132124"/>
    </reaction>
</comment>
<dbReference type="Gene3D" id="3.40.50.740">
    <property type="match status" value="2"/>
</dbReference>
<dbReference type="FunFam" id="3.30.70.20:FF:000002">
    <property type="entry name" value="NADH-ubiquinone oxidoreductase 75 kDa subunit"/>
    <property type="match status" value="1"/>
</dbReference>
<dbReference type="InterPro" id="IPR036010">
    <property type="entry name" value="2Fe-2S_ferredoxin-like_sf"/>
</dbReference>
<dbReference type="InterPro" id="IPR000283">
    <property type="entry name" value="NADH_UbQ_OxRdtase_75kDa_su_CS"/>
</dbReference>
<dbReference type="InterPro" id="IPR050123">
    <property type="entry name" value="Prok_molybdopt-oxidoreductase"/>
</dbReference>
<keyword evidence="15" id="KW-1185">Reference proteome</keyword>
<dbReference type="SUPFAM" id="SSF53706">
    <property type="entry name" value="Formate dehydrogenase/DMSO reductase, domains 1-3"/>
    <property type="match status" value="1"/>
</dbReference>
<evidence type="ECO:0000256" key="5">
    <source>
        <dbReference type="ARBA" id="ARBA00022967"/>
    </source>
</evidence>
<comment type="cofactor">
    <cofactor evidence="1 10">
        <name>[4Fe-4S] cluster</name>
        <dbReference type="ChEBI" id="CHEBI:49883"/>
    </cofactor>
</comment>
<dbReference type="InterPro" id="IPR054351">
    <property type="entry name" value="NADH_UbQ_OxRdtase_ferredoxin"/>
</dbReference>
<dbReference type="SUPFAM" id="SSF54862">
    <property type="entry name" value="4Fe-4S ferredoxins"/>
    <property type="match status" value="1"/>
</dbReference>
<dbReference type="EMBL" id="JACZHT010000003">
    <property type="protein sequence ID" value="MBE1237082.1"/>
    <property type="molecule type" value="Genomic_DNA"/>
</dbReference>
<feature type="domain" description="4Fe-4S His(Cys)3-ligated-type" evidence="13">
    <location>
        <begin position="79"/>
        <end position="118"/>
    </location>
</feature>
<evidence type="ECO:0000259" key="12">
    <source>
        <dbReference type="PROSITE" id="PS51669"/>
    </source>
</evidence>
<feature type="domain" description="4Fe-4S Mo/W bis-MGD-type" evidence="12">
    <location>
        <begin position="216"/>
        <end position="272"/>
    </location>
</feature>
<keyword evidence="4 10" id="KW-0479">Metal-binding</keyword>
<dbReference type="Pfam" id="PF22151">
    <property type="entry name" value="Fer4_NDSU1"/>
    <property type="match status" value="1"/>
</dbReference>
<dbReference type="Gene3D" id="3.30.70.20">
    <property type="match status" value="1"/>
</dbReference>
<dbReference type="GO" id="GO:0016020">
    <property type="term" value="C:membrane"/>
    <property type="evidence" value="ECO:0007669"/>
    <property type="project" value="InterPro"/>
</dbReference>
<dbReference type="GO" id="GO:0042773">
    <property type="term" value="P:ATP synthesis coupled electron transport"/>
    <property type="evidence" value="ECO:0007669"/>
    <property type="project" value="InterPro"/>
</dbReference>
<evidence type="ECO:0000259" key="11">
    <source>
        <dbReference type="PROSITE" id="PS51085"/>
    </source>
</evidence>
<evidence type="ECO:0000256" key="9">
    <source>
        <dbReference type="ARBA" id="ARBA00047712"/>
    </source>
</evidence>
<dbReference type="PROSITE" id="PS51669">
    <property type="entry name" value="4FE4S_MOW_BIS_MGD"/>
    <property type="match status" value="1"/>
</dbReference>
<dbReference type="PANTHER" id="PTHR43105">
    <property type="entry name" value="RESPIRATORY NITRATE REDUCTASE"/>
    <property type="match status" value="1"/>
</dbReference>
<dbReference type="InterPro" id="IPR019574">
    <property type="entry name" value="NADH_UbQ_OxRdtase_Gsu_4Fe4S-bd"/>
</dbReference>
<evidence type="ECO:0000313" key="14">
    <source>
        <dbReference type="EMBL" id="MBE1237082.1"/>
    </source>
</evidence>
<keyword evidence="6 10" id="KW-0408">Iron</keyword>
<dbReference type="PROSITE" id="PS00641">
    <property type="entry name" value="COMPLEX1_75K_1"/>
    <property type="match status" value="1"/>
</dbReference>
<keyword evidence="7 10" id="KW-0411">Iron-sulfur</keyword>
<keyword evidence="5 10" id="KW-1278">Translocase</keyword>
<evidence type="ECO:0000256" key="10">
    <source>
        <dbReference type="RuleBase" id="RU003525"/>
    </source>
</evidence>
<dbReference type="GO" id="GO:0051537">
    <property type="term" value="F:2 iron, 2 sulfur cluster binding"/>
    <property type="evidence" value="ECO:0007669"/>
    <property type="project" value="UniProtKB-UniRule"/>
</dbReference>
<feature type="domain" description="2Fe-2S ferredoxin-type" evidence="11">
    <location>
        <begin position="2"/>
        <end position="79"/>
    </location>
</feature>
<dbReference type="CDD" id="cd00207">
    <property type="entry name" value="fer2"/>
    <property type="match status" value="1"/>
</dbReference>
<dbReference type="PROSITE" id="PS51839">
    <property type="entry name" value="4FE4S_HC3"/>
    <property type="match status" value="1"/>
</dbReference>
<dbReference type="SUPFAM" id="SSF54292">
    <property type="entry name" value="2Fe-2S ferredoxin-like"/>
    <property type="match status" value="1"/>
</dbReference>
<dbReference type="GO" id="GO:0046872">
    <property type="term" value="F:metal ion binding"/>
    <property type="evidence" value="ECO:0007669"/>
    <property type="project" value="UniProtKB-UniRule"/>
</dbReference>
<dbReference type="PROSITE" id="PS00642">
    <property type="entry name" value="COMPLEX1_75K_2"/>
    <property type="match status" value="1"/>
</dbReference>
<dbReference type="GO" id="GO:0051539">
    <property type="term" value="F:4 iron, 4 sulfur cluster binding"/>
    <property type="evidence" value="ECO:0007669"/>
    <property type="project" value="UniProtKB-KW"/>
</dbReference>
<dbReference type="PROSITE" id="PS51085">
    <property type="entry name" value="2FE2S_FER_2"/>
    <property type="match status" value="1"/>
</dbReference>
<comment type="function">
    <text evidence="10">NDH-1 shuttles electrons from NADH, via FMN and iron-sulfur (Fe-S) centers, to quinones in the respiratory chain. Couples the redox reaction to proton translocation (for every two electrons transferred, four hydrogen ions are translocated across the cytoplasmic membrane), and thus conserves the redox energy in a proton gradient.</text>
</comment>
<keyword evidence="10" id="KW-0874">Quinone</keyword>
<evidence type="ECO:0000256" key="4">
    <source>
        <dbReference type="ARBA" id="ARBA00022723"/>
    </source>
</evidence>
<evidence type="ECO:0000256" key="1">
    <source>
        <dbReference type="ARBA" id="ARBA00001966"/>
    </source>
</evidence>
<dbReference type="EC" id="7.1.1.-" evidence="10"/>
<dbReference type="InterPro" id="IPR010228">
    <property type="entry name" value="NADH_UbQ_OxRdtase_Gsu"/>
</dbReference>
<accession>A0A8J7CPK1</accession>
<evidence type="ECO:0000256" key="3">
    <source>
        <dbReference type="ARBA" id="ARBA00022485"/>
    </source>
</evidence>
<dbReference type="Proteomes" id="UP000631034">
    <property type="component" value="Unassembled WGS sequence"/>
</dbReference>
<evidence type="ECO:0000256" key="8">
    <source>
        <dbReference type="ARBA" id="ARBA00023027"/>
    </source>
</evidence>
<dbReference type="InterPro" id="IPR001041">
    <property type="entry name" value="2Fe-2S_ferredoxin-type"/>
</dbReference>
<dbReference type="InterPro" id="IPR006963">
    <property type="entry name" value="Mopterin_OxRdtase_4Fe-4S_dom"/>
</dbReference>
<dbReference type="NCBIfam" id="TIGR01973">
    <property type="entry name" value="NuoG"/>
    <property type="match status" value="1"/>
</dbReference>
<dbReference type="Pfam" id="PF13510">
    <property type="entry name" value="Fer2_4"/>
    <property type="match status" value="1"/>
</dbReference>
<dbReference type="RefSeq" id="WP_192534088.1">
    <property type="nucleotide sequence ID" value="NZ_JACZHT010000003.1"/>
</dbReference>
<comment type="similarity">
    <text evidence="2 10">Belongs to the complex I 75 kDa subunit family.</text>
</comment>
<evidence type="ECO:0000256" key="7">
    <source>
        <dbReference type="ARBA" id="ARBA00023014"/>
    </source>
</evidence>
<dbReference type="AlphaFoldDB" id="A0A8J7CPK1"/>
<comment type="caution">
    <text evidence="14">The sequence shown here is derived from an EMBL/GenBank/DDBJ whole genome shotgun (WGS) entry which is preliminary data.</text>
</comment>
<organism evidence="14 15">
    <name type="scientific">Phaeovibrio sulfidiphilus</name>
    <dbReference type="NCBI Taxonomy" id="1220600"/>
    <lineage>
        <taxon>Bacteria</taxon>
        <taxon>Pseudomonadati</taxon>
        <taxon>Pseudomonadota</taxon>
        <taxon>Alphaproteobacteria</taxon>
        <taxon>Rhodospirillales</taxon>
        <taxon>Rhodospirillaceae</taxon>
        <taxon>Phaeovibrio</taxon>
    </lineage>
</organism>
<dbReference type="FunFam" id="3.10.20.740:FF:000001">
    <property type="entry name" value="NADH-quinone oxidoreductase subunit G"/>
    <property type="match status" value="1"/>
</dbReference>
<evidence type="ECO:0000259" key="13">
    <source>
        <dbReference type="PROSITE" id="PS51839"/>
    </source>
</evidence>
<evidence type="ECO:0000256" key="2">
    <source>
        <dbReference type="ARBA" id="ARBA00005404"/>
    </source>
</evidence>
<keyword evidence="3 10" id="KW-0004">4Fe-4S</keyword>
<dbReference type="Pfam" id="PF22117">
    <property type="entry name" value="Fer4_Nqo3"/>
    <property type="match status" value="1"/>
</dbReference>
<keyword evidence="10" id="KW-0001">2Fe-2S</keyword>
<protein>
    <recommendedName>
        <fullName evidence="10">NADH-quinone oxidoreductase</fullName>
        <ecNumber evidence="10">7.1.1.-</ecNumber>
    </recommendedName>
</protein>
<reference evidence="14" key="1">
    <citation type="submission" date="2020-10" db="EMBL/GenBank/DDBJ databases">
        <title>Genome sequence of the unusual species of purple photosynthetic bacteria, Phaeovibrio sulfidiphilus DSM 23193, type strain.</title>
        <authorList>
            <person name="Kyndt J.A."/>
            <person name="Meyer T.E."/>
        </authorList>
    </citation>
    <scope>NUCLEOTIDE SEQUENCE</scope>
    <source>
        <strain evidence="14">DSM 23193</strain>
    </source>
</reference>
<dbReference type="PANTHER" id="PTHR43105:SF13">
    <property type="entry name" value="NADH-UBIQUINONE OXIDOREDUCTASE 75 KDA SUBUNIT, MITOCHONDRIAL"/>
    <property type="match status" value="1"/>
</dbReference>
<dbReference type="SMART" id="SM00929">
    <property type="entry name" value="NADH-G_4Fe-4S_3"/>
    <property type="match status" value="1"/>
</dbReference>
<evidence type="ECO:0000256" key="6">
    <source>
        <dbReference type="ARBA" id="ARBA00023004"/>
    </source>
</evidence>
<dbReference type="GO" id="GO:0016651">
    <property type="term" value="F:oxidoreductase activity, acting on NAD(P)H"/>
    <property type="evidence" value="ECO:0007669"/>
    <property type="project" value="InterPro"/>
</dbReference>
<evidence type="ECO:0000313" key="15">
    <source>
        <dbReference type="Proteomes" id="UP000631034"/>
    </source>
</evidence>
<dbReference type="Pfam" id="PF09326">
    <property type="entry name" value="NADH_dhqG_C"/>
    <property type="match status" value="1"/>
</dbReference>
<keyword evidence="14" id="KW-0560">Oxidoreductase</keyword>
<dbReference type="InterPro" id="IPR006656">
    <property type="entry name" value="Mopterin_OxRdtase"/>
</dbReference>
<gene>
    <name evidence="14" type="ORF">IHV25_05410</name>
</gene>
<keyword evidence="8 10" id="KW-0520">NAD</keyword>
<proteinExistence type="inferred from homology"/>